<dbReference type="PROSITE" id="PS50297">
    <property type="entry name" value="ANK_REP_REGION"/>
    <property type="match status" value="2"/>
</dbReference>
<feature type="repeat" description="ANK" evidence="4">
    <location>
        <begin position="305"/>
        <end position="327"/>
    </location>
</feature>
<dbReference type="Pfam" id="PF25877">
    <property type="entry name" value="WHD_SOWAH"/>
    <property type="match status" value="1"/>
</dbReference>
<evidence type="ECO:0000256" key="3">
    <source>
        <dbReference type="ARBA" id="ARBA00038122"/>
    </source>
</evidence>
<name>A0A668U9F0_OREAU</name>
<reference evidence="7" key="2">
    <citation type="submission" date="2025-09" db="UniProtKB">
        <authorList>
            <consortium name="Ensembl"/>
        </authorList>
    </citation>
    <scope>IDENTIFICATION</scope>
</reference>
<dbReference type="SMART" id="SM00248">
    <property type="entry name" value="ANK"/>
    <property type="match status" value="2"/>
</dbReference>
<keyword evidence="1" id="KW-0677">Repeat</keyword>
<feature type="repeat" description="ANK" evidence="4">
    <location>
        <begin position="344"/>
        <end position="377"/>
    </location>
</feature>
<comment type="similarity">
    <text evidence="3">Belongs to the SOWAH family.</text>
</comment>
<evidence type="ECO:0000256" key="2">
    <source>
        <dbReference type="ARBA" id="ARBA00023043"/>
    </source>
</evidence>
<evidence type="ECO:0000313" key="8">
    <source>
        <dbReference type="Proteomes" id="UP000472276"/>
    </source>
</evidence>
<feature type="domain" description="SOWAHA-C winged helix-turn-helix" evidence="6">
    <location>
        <begin position="2"/>
        <end position="84"/>
    </location>
</feature>
<dbReference type="Pfam" id="PF12796">
    <property type="entry name" value="Ank_2"/>
    <property type="match status" value="1"/>
</dbReference>
<keyword evidence="8" id="KW-1185">Reference proteome</keyword>
<dbReference type="PROSITE" id="PS50088">
    <property type="entry name" value="ANK_REPEAT"/>
    <property type="match status" value="2"/>
</dbReference>
<feature type="region of interest" description="Disordered" evidence="5">
    <location>
        <begin position="217"/>
        <end position="263"/>
    </location>
</feature>
<dbReference type="InterPro" id="IPR002110">
    <property type="entry name" value="Ankyrin_rpt"/>
</dbReference>
<feature type="compositionally biased region" description="Basic and acidic residues" evidence="5">
    <location>
        <begin position="436"/>
        <end position="448"/>
    </location>
</feature>
<dbReference type="InterPro" id="IPR036770">
    <property type="entry name" value="Ankyrin_rpt-contain_sf"/>
</dbReference>
<organism evidence="7 8">
    <name type="scientific">Oreochromis aureus</name>
    <name type="common">Israeli tilapia</name>
    <name type="synonym">Chromis aureus</name>
    <dbReference type="NCBI Taxonomy" id="47969"/>
    <lineage>
        <taxon>Eukaryota</taxon>
        <taxon>Metazoa</taxon>
        <taxon>Chordata</taxon>
        <taxon>Craniata</taxon>
        <taxon>Vertebrata</taxon>
        <taxon>Euteleostomi</taxon>
        <taxon>Actinopterygii</taxon>
        <taxon>Neopterygii</taxon>
        <taxon>Teleostei</taxon>
        <taxon>Neoteleostei</taxon>
        <taxon>Acanthomorphata</taxon>
        <taxon>Ovalentaria</taxon>
        <taxon>Cichlomorphae</taxon>
        <taxon>Cichliformes</taxon>
        <taxon>Cichlidae</taxon>
        <taxon>African cichlids</taxon>
        <taxon>Pseudocrenilabrinae</taxon>
        <taxon>Oreochromini</taxon>
        <taxon>Oreochromis</taxon>
    </lineage>
</organism>
<reference evidence="7" key="1">
    <citation type="submission" date="2025-08" db="UniProtKB">
        <authorList>
            <consortium name="Ensembl"/>
        </authorList>
    </citation>
    <scope>IDENTIFICATION</scope>
</reference>
<dbReference type="InterPro" id="IPR058889">
    <property type="entry name" value="WHD_SOWAHA-C"/>
</dbReference>
<dbReference type="PANTHER" id="PTHR14491">
    <property type="entry name" value="SOSONDOWAH, ISOFORM G"/>
    <property type="match status" value="1"/>
</dbReference>
<evidence type="ECO:0000256" key="4">
    <source>
        <dbReference type="PROSITE-ProRule" id="PRU00023"/>
    </source>
</evidence>
<dbReference type="OMA" id="PIAHEWL"/>
<dbReference type="Gene3D" id="1.25.40.20">
    <property type="entry name" value="Ankyrin repeat-containing domain"/>
    <property type="match status" value="1"/>
</dbReference>
<dbReference type="Ensembl" id="ENSOABT00000037329.2">
    <property type="protein sequence ID" value="ENSOABP00000036320.1"/>
    <property type="gene ID" value="ENSOABG00000016697.2"/>
</dbReference>
<protein>
    <recommendedName>
        <fullName evidence="6">SOWAHA-C winged helix-turn-helix domain-containing protein</fullName>
    </recommendedName>
</protein>
<dbReference type="PANTHER" id="PTHR14491:SF2">
    <property type="entry name" value="ANKYRIN REPEAT DOMAIN-CONTAINING PROTEIN SOWAHA"/>
    <property type="match status" value="1"/>
</dbReference>
<dbReference type="Proteomes" id="UP000472276">
    <property type="component" value="Unassembled WGS sequence"/>
</dbReference>
<evidence type="ECO:0000313" key="7">
    <source>
        <dbReference type="Ensembl" id="ENSOABP00000036320.1"/>
    </source>
</evidence>
<proteinExistence type="inferred from homology"/>
<accession>A0A668U9F0</accession>
<keyword evidence="2 4" id="KW-0040">ANK repeat</keyword>
<evidence type="ECO:0000256" key="1">
    <source>
        <dbReference type="ARBA" id="ARBA00022737"/>
    </source>
</evidence>
<sequence>MDLTQESILSFLLEHGGKVKNSELLNYFRSRINCSDPAEKQHNRELFKKLVNSVAVVKQIDEVKFVVVKKRYQDFIKEAAQDVSQKLQMDDSFSSQNTSFSCTSPDRAEAARTDLDIENNNVSDASNCNPSYITNVKHMSLGEIQKKSLLSRNVSIADTTTVKVLNISGDQASRAGKSGAVFAVIAVKSPGRDCAPAALGGSHSRVHQQITLDKPINSSAKVSTRPAPTSKMVTHKDDTHPQVLPEVRPPNKTTRQADDAKYSESVPLEPLAHEWLVKCAAGMWGHIYALLLWDTGLAQRKDFMSGFTALHWAAKDGSSEMIRKLMDIPRKRGIHVNVNTKAHGGYTPLHIAAIHGHTEVMVLLVQRYRANVNERDNDGKKAFYYLGKGAPAEVRALLGMKQRDKAEDIEYREQTKGFNTISKLFQPHGKKQKTKFRMEEKQSRKETS</sequence>
<feature type="region of interest" description="Disordered" evidence="5">
    <location>
        <begin position="425"/>
        <end position="448"/>
    </location>
</feature>
<dbReference type="SUPFAM" id="SSF48403">
    <property type="entry name" value="Ankyrin repeat"/>
    <property type="match status" value="1"/>
</dbReference>
<evidence type="ECO:0000259" key="6">
    <source>
        <dbReference type="Pfam" id="PF25877"/>
    </source>
</evidence>
<dbReference type="AlphaFoldDB" id="A0A668U9F0"/>
<evidence type="ECO:0000256" key="5">
    <source>
        <dbReference type="SAM" id="MobiDB-lite"/>
    </source>
</evidence>